<keyword evidence="7" id="KW-0456">Lyase</keyword>
<dbReference type="AlphaFoldDB" id="A0A6M5YAY1"/>
<dbReference type="KEGG" id="stae:HNV11_14160"/>
<evidence type="ECO:0000256" key="7">
    <source>
        <dbReference type="ARBA" id="ARBA00023239"/>
    </source>
</evidence>
<accession>A0A6M5YAY1</accession>
<dbReference type="Pfam" id="PF02586">
    <property type="entry name" value="SRAP"/>
    <property type="match status" value="1"/>
</dbReference>
<proteinExistence type="inferred from homology"/>
<evidence type="ECO:0000256" key="3">
    <source>
        <dbReference type="ARBA" id="ARBA00022763"/>
    </source>
</evidence>
<sequence>MCYHKSLDVSAPELEVRYAAALPPTANFQPIYHANAYQFPAWPIVTRQEPGKLQLIQWGLIPRWAKTADDAADIRTKTINARAETIYDKPSYRTAAQKGQRCLIPVTGFYEWHTKGSKKFPFYITAKDQKIMSIAGLWDEWPDPETGELVRTYTLLTTEANPLLAAIHNTKKRMPCVLTHLPDGADAEQAWLHDDLTEADALALLMQPYPAERMHSYSISKRITSRTEPSDVPEVMEPATYPELSNNTQLFA</sequence>
<dbReference type="Gene3D" id="3.90.1680.10">
    <property type="entry name" value="SOS response associated peptidase-like"/>
    <property type="match status" value="1"/>
</dbReference>
<reference evidence="9 10" key="1">
    <citation type="submission" date="2020-05" db="EMBL/GenBank/DDBJ databases">
        <title>Genome sequencing of Spirosoma sp. TS118.</title>
        <authorList>
            <person name="Lee J.-H."/>
            <person name="Jeong S."/>
            <person name="Zhao L."/>
            <person name="Jung J.-H."/>
            <person name="Kim M.-K."/>
            <person name="Lim S."/>
        </authorList>
    </citation>
    <scope>NUCLEOTIDE SEQUENCE [LARGE SCALE GENOMIC DNA]</scope>
    <source>
        <strain evidence="9 10">TS118</strain>
    </source>
</reference>
<evidence type="ECO:0000256" key="1">
    <source>
        <dbReference type="ARBA" id="ARBA00008136"/>
    </source>
</evidence>
<evidence type="ECO:0000256" key="5">
    <source>
        <dbReference type="ARBA" id="ARBA00023124"/>
    </source>
</evidence>
<dbReference type="Proteomes" id="UP000502756">
    <property type="component" value="Chromosome"/>
</dbReference>
<dbReference type="EC" id="3.4.-.-" evidence="8"/>
<keyword evidence="5" id="KW-0190">Covalent protein-DNA linkage</keyword>
<comment type="similarity">
    <text evidence="1 8">Belongs to the SOS response-associated peptidase family.</text>
</comment>
<keyword evidence="6" id="KW-0238">DNA-binding</keyword>
<evidence type="ECO:0000313" key="9">
    <source>
        <dbReference type="EMBL" id="QJW90440.1"/>
    </source>
</evidence>
<dbReference type="GO" id="GO:0106300">
    <property type="term" value="P:protein-DNA covalent cross-linking repair"/>
    <property type="evidence" value="ECO:0007669"/>
    <property type="project" value="InterPro"/>
</dbReference>
<dbReference type="PANTHER" id="PTHR13604:SF0">
    <property type="entry name" value="ABASIC SITE PROCESSING PROTEIN HMCES"/>
    <property type="match status" value="1"/>
</dbReference>
<name>A0A6M5YAY1_9BACT</name>
<dbReference type="InterPro" id="IPR036590">
    <property type="entry name" value="SRAP-like"/>
</dbReference>
<evidence type="ECO:0000256" key="2">
    <source>
        <dbReference type="ARBA" id="ARBA00022670"/>
    </source>
</evidence>
<gene>
    <name evidence="9" type="ORF">HNV11_14160</name>
</gene>
<evidence type="ECO:0000256" key="4">
    <source>
        <dbReference type="ARBA" id="ARBA00022801"/>
    </source>
</evidence>
<dbReference type="RefSeq" id="WP_171740284.1">
    <property type="nucleotide sequence ID" value="NZ_CP053435.1"/>
</dbReference>
<protein>
    <recommendedName>
        <fullName evidence="8">Abasic site processing protein</fullName>
        <ecNumber evidence="8">3.4.-.-</ecNumber>
    </recommendedName>
</protein>
<keyword evidence="3" id="KW-0227">DNA damage</keyword>
<evidence type="ECO:0000256" key="8">
    <source>
        <dbReference type="RuleBase" id="RU364100"/>
    </source>
</evidence>
<keyword evidence="2 8" id="KW-0645">Protease</keyword>
<dbReference type="GO" id="GO:0016829">
    <property type="term" value="F:lyase activity"/>
    <property type="evidence" value="ECO:0007669"/>
    <property type="project" value="UniProtKB-KW"/>
</dbReference>
<keyword evidence="10" id="KW-1185">Reference proteome</keyword>
<evidence type="ECO:0000313" key="10">
    <source>
        <dbReference type="Proteomes" id="UP000502756"/>
    </source>
</evidence>
<evidence type="ECO:0000256" key="6">
    <source>
        <dbReference type="ARBA" id="ARBA00023125"/>
    </source>
</evidence>
<dbReference type="GO" id="GO:0006508">
    <property type="term" value="P:proteolysis"/>
    <property type="evidence" value="ECO:0007669"/>
    <property type="project" value="UniProtKB-KW"/>
</dbReference>
<dbReference type="InterPro" id="IPR003738">
    <property type="entry name" value="SRAP"/>
</dbReference>
<dbReference type="PANTHER" id="PTHR13604">
    <property type="entry name" value="DC12-RELATED"/>
    <property type="match status" value="1"/>
</dbReference>
<dbReference type="GO" id="GO:0008233">
    <property type="term" value="F:peptidase activity"/>
    <property type="evidence" value="ECO:0007669"/>
    <property type="project" value="UniProtKB-KW"/>
</dbReference>
<dbReference type="GO" id="GO:0003697">
    <property type="term" value="F:single-stranded DNA binding"/>
    <property type="evidence" value="ECO:0007669"/>
    <property type="project" value="InterPro"/>
</dbReference>
<keyword evidence="4 8" id="KW-0378">Hydrolase</keyword>
<dbReference type="EMBL" id="CP053435">
    <property type="protein sequence ID" value="QJW90440.1"/>
    <property type="molecule type" value="Genomic_DNA"/>
</dbReference>
<organism evidence="9 10">
    <name type="scientific">Spirosoma taeanense</name>
    <dbReference type="NCBI Taxonomy" id="2735870"/>
    <lineage>
        <taxon>Bacteria</taxon>
        <taxon>Pseudomonadati</taxon>
        <taxon>Bacteroidota</taxon>
        <taxon>Cytophagia</taxon>
        <taxon>Cytophagales</taxon>
        <taxon>Cytophagaceae</taxon>
        <taxon>Spirosoma</taxon>
    </lineage>
</organism>
<dbReference type="SUPFAM" id="SSF143081">
    <property type="entry name" value="BB1717-like"/>
    <property type="match status" value="1"/>
</dbReference>